<reference evidence="1" key="1">
    <citation type="submission" date="2018-02" db="EMBL/GenBank/DDBJ databases">
        <authorList>
            <person name="Cohen D.B."/>
            <person name="Kent A.D."/>
        </authorList>
    </citation>
    <scope>NUCLEOTIDE SEQUENCE</scope>
</reference>
<name>A0A2N9FDA1_FAGSY</name>
<dbReference type="AlphaFoldDB" id="A0A2N9FDA1"/>
<evidence type="ECO:0000313" key="1">
    <source>
        <dbReference type="EMBL" id="SPC85162.1"/>
    </source>
</evidence>
<dbReference type="EMBL" id="OIVN01000762">
    <property type="protein sequence ID" value="SPC85162.1"/>
    <property type="molecule type" value="Genomic_DNA"/>
</dbReference>
<sequence length="312" mass="35568">MIHPNNVSFHFGRPGHSLEDCHALKRKVQDLVDHGILRINEGSTPSVIIAWSREHQKVKARKPTVPKVRPKLTSKFCNPDDPCSFDREKSDHPTNKIHDTQAKDTRAWSFGTSKAVRSLYRYSPNYVVSRAKSRACEQFITWAKGNFLHDPSLVLEGNVAFGYNHIMRLHIKPRAELLHNSSDDLVVHLASPIVSSLQKYNQTKIVHSDMLFRIVPTMGKRVDNQITKKELTSPKPKSTTIYEVTLLSLTEQCHYKSREQNLQSIQQGGSLKEKSGLILYLDNQMSMGVYDQESLELSIKLDIEAVHYLVKT</sequence>
<accession>A0A2N9FDA1</accession>
<organism evidence="1">
    <name type="scientific">Fagus sylvatica</name>
    <name type="common">Beechnut</name>
    <dbReference type="NCBI Taxonomy" id="28930"/>
    <lineage>
        <taxon>Eukaryota</taxon>
        <taxon>Viridiplantae</taxon>
        <taxon>Streptophyta</taxon>
        <taxon>Embryophyta</taxon>
        <taxon>Tracheophyta</taxon>
        <taxon>Spermatophyta</taxon>
        <taxon>Magnoliopsida</taxon>
        <taxon>eudicotyledons</taxon>
        <taxon>Gunneridae</taxon>
        <taxon>Pentapetalae</taxon>
        <taxon>rosids</taxon>
        <taxon>fabids</taxon>
        <taxon>Fagales</taxon>
        <taxon>Fagaceae</taxon>
        <taxon>Fagus</taxon>
    </lineage>
</organism>
<gene>
    <name evidence="1" type="ORF">FSB_LOCUS13044</name>
</gene>
<protein>
    <submittedName>
        <fullName evidence="1">Uncharacterized protein</fullName>
    </submittedName>
</protein>
<proteinExistence type="predicted"/>